<dbReference type="AlphaFoldDB" id="A0A016SK18"/>
<evidence type="ECO:0000256" key="1">
    <source>
        <dbReference type="SAM" id="MobiDB-lite"/>
    </source>
</evidence>
<evidence type="ECO:0000313" key="2">
    <source>
        <dbReference type="EMBL" id="EYB90696.1"/>
    </source>
</evidence>
<protein>
    <submittedName>
        <fullName evidence="2">Uncharacterized protein</fullName>
    </submittedName>
</protein>
<reference evidence="3" key="1">
    <citation type="journal article" date="2015" name="Nat. Genet.">
        <title>The genome and transcriptome of the zoonotic hookworm Ancylostoma ceylanicum identify infection-specific gene families.</title>
        <authorList>
            <person name="Schwarz E.M."/>
            <person name="Hu Y."/>
            <person name="Antoshechkin I."/>
            <person name="Miller M.M."/>
            <person name="Sternberg P.W."/>
            <person name="Aroian R.V."/>
        </authorList>
    </citation>
    <scope>NUCLEOTIDE SEQUENCE</scope>
    <source>
        <strain evidence="3">HY135</strain>
    </source>
</reference>
<accession>A0A016SK18</accession>
<dbReference type="EMBL" id="JARK01001551">
    <property type="protein sequence ID" value="EYB90696.1"/>
    <property type="molecule type" value="Genomic_DNA"/>
</dbReference>
<feature type="compositionally biased region" description="Low complexity" evidence="1">
    <location>
        <begin position="52"/>
        <end position="65"/>
    </location>
</feature>
<organism evidence="2 3">
    <name type="scientific">Ancylostoma ceylanicum</name>
    <dbReference type="NCBI Taxonomy" id="53326"/>
    <lineage>
        <taxon>Eukaryota</taxon>
        <taxon>Metazoa</taxon>
        <taxon>Ecdysozoa</taxon>
        <taxon>Nematoda</taxon>
        <taxon>Chromadorea</taxon>
        <taxon>Rhabditida</taxon>
        <taxon>Rhabditina</taxon>
        <taxon>Rhabditomorpha</taxon>
        <taxon>Strongyloidea</taxon>
        <taxon>Ancylostomatidae</taxon>
        <taxon>Ancylostomatinae</taxon>
        <taxon>Ancylostoma</taxon>
    </lineage>
</organism>
<keyword evidence="3" id="KW-1185">Reference proteome</keyword>
<name>A0A016SK18_9BILA</name>
<dbReference type="Proteomes" id="UP000024635">
    <property type="component" value="Unassembled WGS sequence"/>
</dbReference>
<proteinExistence type="predicted"/>
<gene>
    <name evidence="2" type="primary">Acey_s0215.g2350</name>
    <name evidence="2" type="ORF">Y032_0215g2350</name>
</gene>
<evidence type="ECO:0000313" key="3">
    <source>
        <dbReference type="Proteomes" id="UP000024635"/>
    </source>
</evidence>
<sequence>MQVVSEFVECFVQCTLYCGFFLQDDEHPWRVNAGAGDNDDLLFDDDDDSSGEDAASSSDSIFTSSPPQPSPSADSLVSPAATEEDVSPYQIAKREMIAKHRRRYIESEMGRDLREKGYQ</sequence>
<feature type="region of interest" description="Disordered" evidence="1">
    <location>
        <begin position="33"/>
        <end position="89"/>
    </location>
</feature>
<feature type="compositionally biased region" description="Acidic residues" evidence="1">
    <location>
        <begin position="37"/>
        <end position="51"/>
    </location>
</feature>
<comment type="caution">
    <text evidence="2">The sequence shown here is derived from an EMBL/GenBank/DDBJ whole genome shotgun (WGS) entry which is preliminary data.</text>
</comment>